<protein>
    <recommendedName>
        <fullName evidence="1">UBA domain-containing protein</fullName>
    </recommendedName>
</protein>
<proteinExistence type="predicted"/>
<accession>A0A9P6DZE3</accession>
<comment type="caution">
    <text evidence="2">The sequence shown here is derived from an EMBL/GenBank/DDBJ whole genome shotgun (WGS) entry which is preliminary data.</text>
</comment>
<evidence type="ECO:0000313" key="3">
    <source>
        <dbReference type="Proteomes" id="UP000886523"/>
    </source>
</evidence>
<organism evidence="2 3">
    <name type="scientific">Hydnum rufescens UP504</name>
    <dbReference type="NCBI Taxonomy" id="1448309"/>
    <lineage>
        <taxon>Eukaryota</taxon>
        <taxon>Fungi</taxon>
        <taxon>Dikarya</taxon>
        <taxon>Basidiomycota</taxon>
        <taxon>Agaricomycotina</taxon>
        <taxon>Agaricomycetes</taxon>
        <taxon>Cantharellales</taxon>
        <taxon>Hydnaceae</taxon>
        <taxon>Hydnum</taxon>
    </lineage>
</organism>
<dbReference type="InterPro" id="IPR009060">
    <property type="entry name" value="UBA-like_sf"/>
</dbReference>
<feature type="domain" description="UBA" evidence="1">
    <location>
        <begin position="7"/>
        <end position="49"/>
    </location>
</feature>
<keyword evidence="3" id="KW-1185">Reference proteome</keyword>
<sequence>MTAGYTTKEDEAVQALADIGIQASEKKIRDTLRKHNGDLDATASALMSELDDPQLDDIPPLEEFAGQDTDAFFLECTKFKNSLASCSSLRSPTPYSTGLSTTS</sequence>
<dbReference type="EMBL" id="MU128945">
    <property type="protein sequence ID" value="KAF9515890.1"/>
    <property type="molecule type" value="Genomic_DNA"/>
</dbReference>
<evidence type="ECO:0000259" key="1">
    <source>
        <dbReference type="PROSITE" id="PS50030"/>
    </source>
</evidence>
<dbReference type="PROSITE" id="PS50030">
    <property type="entry name" value="UBA"/>
    <property type="match status" value="1"/>
</dbReference>
<dbReference type="Proteomes" id="UP000886523">
    <property type="component" value="Unassembled WGS sequence"/>
</dbReference>
<reference evidence="2" key="1">
    <citation type="journal article" date="2020" name="Nat. Commun.">
        <title>Large-scale genome sequencing of mycorrhizal fungi provides insights into the early evolution of symbiotic traits.</title>
        <authorList>
            <person name="Miyauchi S."/>
            <person name="Kiss E."/>
            <person name="Kuo A."/>
            <person name="Drula E."/>
            <person name="Kohler A."/>
            <person name="Sanchez-Garcia M."/>
            <person name="Morin E."/>
            <person name="Andreopoulos B."/>
            <person name="Barry K.W."/>
            <person name="Bonito G."/>
            <person name="Buee M."/>
            <person name="Carver A."/>
            <person name="Chen C."/>
            <person name="Cichocki N."/>
            <person name="Clum A."/>
            <person name="Culley D."/>
            <person name="Crous P.W."/>
            <person name="Fauchery L."/>
            <person name="Girlanda M."/>
            <person name="Hayes R.D."/>
            <person name="Keri Z."/>
            <person name="LaButti K."/>
            <person name="Lipzen A."/>
            <person name="Lombard V."/>
            <person name="Magnuson J."/>
            <person name="Maillard F."/>
            <person name="Murat C."/>
            <person name="Nolan M."/>
            <person name="Ohm R.A."/>
            <person name="Pangilinan J."/>
            <person name="Pereira M.F."/>
            <person name="Perotto S."/>
            <person name="Peter M."/>
            <person name="Pfister S."/>
            <person name="Riley R."/>
            <person name="Sitrit Y."/>
            <person name="Stielow J.B."/>
            <person name="Szollosi G."/>
            <person name="Zifcakova L."/>
            <person name="Stursova M."/>
            <person name="Spatafora J.W."/>
            <person name="Tedersoo L."/>
            <person name="Vaario L.M."/>
            <person name="Yamada A."/>
            <person name="Yan M."/>
            <person name="Wang P."/>
            <person name="Xu J."/>
            <person name="Bruns T."/>
            <person name="Baldrian P."/>
            <person name="Vilgalys R."/>
            <person name="Dunand C."/>
            <person name="Henrissat B."/>
            <person name="Grigoriev I.V."/>
            <person name="Hibbett D."/>
            <person name="Nagy L.G."/>
            <person name="Martin F.M."/>
        </authorList>
    </citation>
    <scope>NUCLEOTIDE SEQUENCE</scope>
    <source>
        <strain evidence="2">UP504</strain>
    </source>
</reference>
<dbReference type="InterPro" id="IPR015940">
    <property type="entry name" value="UBA"/>
</dbReference>
<dbReference type="CDD" id="cd14279">
    <property type="entry name" value="CUE"/>
    <property type="match status" value="1"/>
</dbReference>
<dbReference type="SUPFAM" id="SSF46934">
    <property type="entry name" value="UBA-like"/>
    <property type="match status" value="1"/>
</dbReference>
<gene>
    <name evidence="2" type="ORF">BS47DRAFT_727706</name>
</gene>
<evidence type="ECO:0000313" key="2">
    <source>
        <dbReference type="EMBL" id="KAF9515890.1"/>
    </source>
</evidence>
<name>A0A9P6DZE3_9AGAM</name>
<dbReference type="AlphaFoldDB" id="A0A9P6DZE3"/>